<dbReference type="PRINTS" id="PR00344">
    <property type="entry name" value="BCTRLSENSOR"/>
</dbReference>
<dbReference type="AlphaFoldDB" id="A0A542YP12"/>
<keyword evidence="4" id="KW-1003">Cell membrane</keyword>
<evidence type="ECO:0000256" key="13">
    <source>
        <dbReference type="SAM" id="MobiDB-lite"/>
    </source>
</evidence>
<evidence type="ECO:0000256" key="2">
    <source>
        <dbReference type="ARBA" id="ARBA00004236"/>
    </source>
</evidence>
<keyword evidence="8 15" id="KW-0418">Kinase</keyword>
<evidence type="ECO:0000256" key="10">
    <source>
        <dbReference type="ARBA" id="ARBA00023012"/>
    </source>
</evidence>
<dbReference type="InterPro" id="IPR050351">
    <property type="entry name" value="BphY/WalK/GraS-like"/>
</dbReference>
<feature type="region of interest" description="Disordered" evidence="13">
    <location>
        <begin position="381"/>
        <end position="441"/>
    </location>
</feature>
<dbReference type="GO" id="GO:0005524">
    <property type="term" value="F:ATP binding"/>
    <property type="evidence" value="ECO:0007669"/>
    <property type="project" value="UniProtKB-KW"/>
</dbReference>
<dbReference type="Pfam" id="PF00512">
    <property type="entry name" value="HisKA"/>
    <property type="match status" value="1"/>
</dbReference>
<dbReference type="SUPFAM" id="SSF47384">
    <property type="entry name" value="Homodimeric domain of signal transducing histidine kinase"/>
    <property type="match status" value="1"/>
</dbReference>
<keyword evidence="10" id="KW-0902">Two-component regulatory system</keyword>
<organism evidence="15 16">
    <name type="scientific">Ornithinicoccus hortensis</name>
    <dbReference type="NCBI Taxonomy" id="82346"/>
    <lineage>
        <taxon>Bacteria</taxon>
        <taxon>Bacillati</taxon>
        <taxon>Actinomycetota</taxon>
        <taxon>Actinomycetes</taxon>
        <taxon>Micrococcales</taxon>
        <taxon>Intrasporangiaceae</taxon>
        <taxon>Ornithinicoccus</taxon>
    </lineage>
</organism>
<evidence type="ECO:0000313" key="15">
    <source>
        <dbReference type="EMBL" id="TQL49838.1"/>
    </source>
</evidence>
<dbReference type="CDD" id="cd00075">
    <property type="entry name" value="HATPase"/>
    <property type="match status" value="1"/>
</dbReference>
<evidence type="ECO:0000256" key="11">
    <source>
        <dbReference type="ARBA" id="ARBA00023136"/>
    </source>
</evidence>
<keyword evidence="9" id="KW-0067">ATP-binding</keyword>
<evidence type="ECO:0000256" key="12">
    <source>
        <dbReference type="ARBA" id="ARBA00039401"/>
    </source>
</evidence>
<keyword evidence="6" id="KW-0808">Transferase</keyword>
<reference evidence="15 16" key="1">
    <citation type="submission" date="2019-06" db="EMBL/GenBank/DDBJ databases">
        <title>Sequencing the genomes of 1000 actinobacteria strains.</title>
        <authorList>
            <person name="Klenk H.-P."/>
        </authorList>
    </citation>
    <scope>NUCLEOTIDE SEQUENCE [LARGE SCALE GENOMIC DNA]</scope>
    <source>
        <strain evidence="15 16">DSM 12335</strain>
    </source>
</reference>
<evidence type="ECO:0000256" key="3">
    <source>
        <dbReference type="ARBA" id="ARBA00012438"/>
    </source>
</evidence>
<dbReference type="InterPro" id="IPR004358">
    <property type="entry name" value="Sig_transdc_His_kin-like_C"/>
</dbReference>
<dbReference type="SMART" id="SM00388">
    <property type="entry name" value="HisKA"/>
    <property type="match status" value="1"/>
</dbReference>
<dbReference type="GO" id="GO:0004721">
    <property type="term" value="F:phosphoprotein phosphatase activity"/>
    <property type="evidence" value="ECO:0007669"/>
    <property type="project" value="TreeGrafter"/>
</dbReference>
<evidence type="ECO:0000256" key="8">
    <source>
        <dbReference type="ARBA" id="ARBA00022777"/>
    </source>
</evidence>
<dbReference type="GO" id="GO:0016036">
    <property type="term" value="P:cellular response to phosphate starvation"/>
    <property type="evidence" value="ECO:0007669"/>
    <property type="project" value="TreeGrafter"/>
</dbReference>
<evidence type="ECO:0000259" key="14">
    <source>
        <dbReference type="PROSITE" id="PS50109"/>
    </source>
</evidence>
<dbReference type="PANTHER" id="PTHR45453">
    <property type="entry name" value="PHOSPHATE REGULON SENSOR PROTEIN PHOR"/>
    <property type="match status" value="1"/>
</dbReference>
<protein>
    <recommendedName>
        <fullName evidence="12">Sensor-like histidine kinase SenX3</fullName>
        <ecNumber evidence="3">2.7.13.3</ecNumber>
    </recommendedName>
</protein>
<dbReference type="PROSITE" id="PS50109">
    <property type="entry name" value="HIS_KIN"/>
    <property type="match status" value="1"/>
</dbReference>
<keyword evidence="5" id="KW-0597">Phosphoprotein</keyword>
<dbReference type="EC" id="2.7.13.3" evidence="3"/>
<evidence type="ECO:0000256" key="5">
    <source>
        <dbReference type="ARBA" id="ARBA00022553"/>
    </source>
</evidence>
<dbReference type="SUPFAM" id="SSF55874">
    <property type="entry name" value="ATPase domain of HSP90 chaperone/DNA topoisomerase II/histidine kinase"/>
    <property type="match status" value="1"/>
</dbReference>
<dbReference type="GO" id="GO:0005886">
    <property type="term" value="C:plasma membrane"/>
    <property type="evidence" value="ECO:0007669"/>
    <property type="project" value="UniProtKB-SubCell"/>
</dbReference>
<evidence type="ECO:0000256" key="1">
    <source>
        <dbReference type="ARBA" id="ARBA00000085"/>
    </source>
</evidence>
<dbReference type="CDD" id="cd00082">
    <property type="entry name" value="HisKA"/>
    <property type="match status" value="1"/>
</dbReference>
<dbReference type="FunFam" id="3.30.565.10:FF:000006">
    <property type="entry name" value="Sensor histidine kinase WalK"/>
    <property type="match status" value="1"/>
</dbReference>
<dbReference type="InterPro" id="IPR003594">
    <property type="entry name" value="HATPase_dom"/>
</dbReference>
<comment type="subcellular location">
    <subcellularLocation>
        <location evidence="2">Cell membrane</location>
    </subcellularLocation>
</comment>
<comment type="catalytic activity">
    <reaction evidence="1">
        <text>ATP + protein L-histidine = ADP + protein N-phospho-L-histidine.</text>
        <dbReference type="EC" id="2.7.13.3"/>
    </reaction>
</comment>
<dbReference type="Gene3D" id="3.30.565.10">
    <property type="entry name" value="Histidine kinase-like ATPase, C-terminal domain"/>
    <property type="match status" value="1"/>
</dbReference>
<dbReference type="RefSeq" id="WP_141784048.1">
    <property type="nucleotide sequence ID" value="NZ_BAAAIK010000004.1"/>
</dbReference>
<comment type="caution">
    <text evidence="15">The sequence shown here is derived from an EMBL/GenBank/DDBJ whole genome shotgun (WGS) entry which is preliminary data.</text>
</comment>
<dbReference type="PANTHER" id="PTHR45453:SF1">
    <property type="entry name" value="PHOSPHATE REGULON SENSOR PROTEIN PHOR"/>
    <property type="match status" value="1"/>
</dbReference>
<feature type="domain" description="Histidine kinase" evidence="14">
    <location>
        <begin position="160"/>
        <end position="378"/>
    </location>
</feature>
<feature type="compositionally biased region" description="Basic and acidic residues" evidence="13">
    <location>
        <begin position="403"/>
        <end position="413"/>
    </location>
</feature>
<sequence length="441" mass="46587">MTPLTAAALGVTAGLLLGALALVLVRVSERSRDLGDDAEATPPAVSPGVADVLAVLRSGAVVLEGAGGRVLKSSSSAVSLGLVRGEDLRHPELRELVRQVAGDGVIRETELELPRGPLGHGRLVVSIRVAPLSGGLLLILVDDRTQAHRVEEVRRDFVVNVSHELKTPVGGIALLAEAIEDAADDPVAVTRFAGRMKSETTRLSHLVQEIVELSRLQAPDKDQQMVVVDVPECARLAVEQTRLVAQSRTITLSAADGDGDLRVYGDKELLVTAIRNLVANAINYSDDRTRVTVVVRRAPDGIVEVGVSDQGTGISREDQERIFERFYRVDAARSRSTGGTGLGLSIVKHICANHGGDVVVWSKEGHGSTFTIRLPAVEDHRAAGAKAPPESQRPVLPTLGRSDVARVAEHSDAGDGSVPLPTAGPGRVGSESASTGREVIR</sequence>
<keyword evidence="16" id="KW-1185">Reference proteome</keyword>
<dbReference type="GO" id="GO:0000155">
    <property type="term" value="F:phosphorelay sensor kinase activity"/>
    <property type="evidence" value="ECO:0007669"/>
    <property type="project" value="InterPro"/>
</dbReference>
<accession>A0A542YP12</accession>
<dbReference type="InterPro" id="IPR036097">
    <property type="entry name" value="HisK_dim/P_sf"/>
</dbReference>
<name>A0A542YP12_9MICO</name>
<dbReference type="FunFam" id="1.10.287.130:FF:000008">
    <property type="entry name" value="Two-component sensor histidine kinase"/>
    <property type="match status" value="1"/>
</dbReference>
<keyword evidence="11" id="KW-0472">Membrane</keyword>
<dbReference type="SMART" id="SM00387">
    <property type="entry name" value="HATPase_c"/>
    <property type="match status" value="1"/>
</dbReference>
<dbReference type="OrthoDB" id="9813151at2"/>
<dbReference type="InterPro" id="IPR036890">
    <property type="entry name" value="HATPase_C_sf"/>
</dbReference>
<evidence type="ECO:0000313" key="16">
    <source>
        <dbReference type="Proteomes" id="UP000319516"/>
    </source>
</evidence>
<proteinExistence type="predicted"/>
<evidence type="ECO:0000256" key="7">
    <source>
        <dbReference type="ARBA" id="ARBA00022741"/>
    </source>
</evidence>
<dbReference type="Gene3D" id="1.10.287.130">
    <property type="match status" value="1"/>
</dbReference>
<gene>
    <name evidence="15" type="ORF">FB467_0931</name>
</gene>
<dbReference type="InterPro" id="IPR003661">
    <property type="entry name" value="HisK_dim/P_dom"/>
</dbReference>
<evidence type="ECO:0000256" key="9">
    <source>
        <dbReference type="ARBA" id="ARBA00022840"/>
    </source>
</evidence>
<keyword evidence="7" id="KW-0547">Nucleotide-binding</keyword>
<dbReference type="Pfam" id="PF02518">
    <property type="entry name" value="HATPase_c"/>
    <property type="match status" value="1"/>
</dbReference>
<dbReference type="EMBL" id="VFOP01000001">
    <property type="protein sequence ID" value="TQL49838.1"/>
    <property type="molecule type" value="Genomic_DNA"/>
</dbReference>
<evidence type="ECO:0000256" key="4">
    <source>
        <dbReference type="ARBA" id="ARBA00022475"/>
    </source>
</evidence>
<dbReference type="InterPro" id="IPR005467">
    <property type="entry name" value="His_kinase_dom"/>
</dbReference>
<dbReference type="Proteomes" id="UP000319516">
    <property type="component" value="Unassembled WGS sequence"/>
</dbReference>
<evidence type="ECO:0000256" key="6">
    <source>
        <dbReference type="ARBA" id="ARBA00022679"/>
    </source>
</evidence>